<proteinExistence type="predicted"/>
<evidence type="ECO:0000259" key="1">
    <source>
        <dbReference type="Pfam" id="PF01243"/>
    </source>
</evidence>
<dbReference type="Gene3D" id="2.30.110.10">
    <property type="entry name" value="Electron Transport, Fmn-binding Protein, Chain A"/>
    <property type="match status" value="1"/>
</dbReference>
<dbReference type="Proteomes" id="UP000036938">
    <property type="component" value="Unassembled WGS sequence"/>
</dbReference>
<dbReference type="OrthoDB" id="115989at2"/>
<dbReference type="AlphaFoldDB" id="A0A0L1JQF9"/>
<evidence type="ECO:0000313" key="2">
    <source>
        <dbReference type="EMBL" id="KNG93965.1"/>
    </source>
</evidence>
<dbReference type="PANTHER" id="PTHR39336">
    <property type="entry name" value="PYRIDOXAMINE PHOSPHATE OXIDASE FAMILY PROTEIN (AFU_ORTHOLOGUE AFUA_6G11440)"/>
    <property type="match status" value="1"/>
</dbReference>
<dbReference type="RefSeq" id="WP_050530101.1">
    <property type="nucleotide sequence ID" value="NZ_AQQZ01000003.1"/>
</dbReference>
<evidence type="ECO:0000313" key="3">
    <source>
        <dbReference type="Proteomes" id="UP000036938"/>
    </source>
</evidence>
<dbReference type="PATRIC" id="fig|1317121.7.peg.1958"/>
<dbReference type="STRING" id="1317121.ATO11_06775"/>
<dbReference type="SUPFAM" id="SSF50475">
    <property type="entry name" value="FMN-binding split barrel"/>
    <property type="match status" value="1"/>
</dbReference>
<reference evidence="2 3" key="1">
    <citation type="journal article" date="2015" name="Int. J. Syst. Evol. Microbiol.">
        <title>Aestuariivita atlantica sp. nov., isolated from deep sea sediment of the Atlantic Ocean.</title>
        <authorList>
            <person name="Li G."/>
            <person name="Lai Q."/>
            <person name="Du Y."/>
            <person name="Liu X."/>
            <person name="Sun F."/>
            <person name="Shao Z."/>
        </authorList>
    </citation>
    <scope>NUCLEOTIDE SEQUENCE [LARGE SCALE GENOMIC DNA]</scope>
    <source>
        <strain evidence="2 3">22II-S11-z3</strain>
    </source>
</reference>
<keyword evidence="3" id="KW-1185">Reference proteome</keyword>
<protein>
    <submittedName>
        <fullName evidence="2">Pyridoxamine 5'-phosphate oxidase</fullName>
    </submittedName>
</protein>
<feature type="domain" description="Pyridoxamine 5'-phosphate oxidase N-terminal" evidence="1">
    <location>
        <begin position="9"/>
        <end position="131"/>
    </location>
</feature>
<name>A0A0L1JQF9_9RHOB</name>
<dbReference type="EMBL" id="AQQZ01000003">
    <property type="protein sequence ID" value="KNG93965.1"/>
    <property type="molecule type" value="Genomic_DNA"/>
</dbReference>
<organism evidence="2 3">
    <name type="scientific">Pseudaestuariivita atlantica</name>
    <dbReference type="NCBI Taxonomy" id="1317121"/>
    <lineage>
        <taxon>Bacteria</taxon>
        <taxon>Pseudomonadati</taxon>
        <taxon>Pseudomonadota</taxon>
        <taxon>Alphaproteobacteria</taxon>
        <taxon>Rhodobacterales</taxon>
        <taxon>Paracoccaceae</taxon>
        <taxon>Pseudaestuariivita</taxon>
    </lineage>
</organism>
<dbReference type="PANTHER" id="PTHR39336:SF1">
    <property type="entry name" value="PYRIDOXAMINE PHOSPHATE OXIDASE FAMILY PROTEIN (AFU_ORTHOLOGUE AFUA_6G11440)"/>
    <property type="match status" value="1"/>
</dbReference>
<accession>A0A0L1JQF9</accession>
<dbReference type="InterPro" id="IPR011576">
    <property type="entry name" value="Pyridox_Oxase_N"/>
</dbReference>
<dbReference type="Pfam" id="PF01243">
    <property type="entry name" value="PNPOx_N"/>
    <property type="match status" value="1"/>
</dbReference>
<gene>
    <name evidence="2" type="ORF">ATO11_06775</name>
</gene>
<comment type="caution">
    <text evidence="2">The sequence shown here is derived from an EMBL/GenBank/DDBJ whole genome shotgun (WGS) entry which is preliminary data.</text>
</comment>
<sequence>MGTQFTELDDRHIAFITEQPIFFSGSAARDGKINVSPKGRDSLRVLGPNRILWRNLTGSGNETAAHLEDHPRMTLMWCSFGIKPQILRCFGTARAVHRQDADWDDLNGHFEPHIAARQVFDMAIDMVQTSCGYAVPRMDLVSERDTLEKWAADKGEDGLKTFWGEYNARTLDGVPTRIVEKTLGHD</sequence>
<dbReference type="InterPro" id="IPR012349">
    <property type="entry name" value="Split_barrel_FMN-bd"/>
</dbReference>